<dbReference type="Proteomes" id="UP000433788">
    <property type="component" value="Unassembled WGS sequence"/>
</dbReference>
<keyword evidence="1" id="KW-0805">Transcription regulation</keyword>
<keyword evidence="2" id="KW-0238">DNA-binding</keyword>
<protein>
    <submittedName>
        <fullName evidence="5">Helix-turn-helix domain-containing protein</fullName>
    </submittedName>
</protein>
<name>A0A6N7QP61_9GAMM</name>
<keyword evidence="6" id="KW-1185">Reference proteome</keyword>
<accession>A0A6N7QP61</accession>
<evidence type="ECO:0000256" key="1">
    <source>
        <dbReference type="ARBA" id="ARBA00023015"/>
    </source>
</evidence>
<reference evidence="5 6" key="1">
    <citation type="submission" date="2019-11" db="EMBL/GenBank/DDBJ databases">
        <authorList>
            <person name="Zhang X.Y."/>
        </authorList>
    </citation>
    <scope>NUCLEOTIDE SEQUENCE [LARGE SCALE GENOMIC DNA]</scope>
    <source>
        <strain evidence="5 6">C176</strain>
    </source>
</reference>
<dbReference type="EMBL" id="WJPP01000003">
    <property type="protein sequence ID" value="MRH78196.1"/>
    <property type="molecule type" value="Genomic_DNA"/>
</dbReference>
<sequence length="305" mass="33659">MYHPPTRLTSVEELEAALKAVVNVEVTQSESGRGTFSIHSATIGDCFIYGGSGNRAMVLSGQRSTAFWTLTPITSRSAHGRYRGQALENGDLLFLNPGGEIFQQTHGGHHQQAVSISVPLAERIIGSEHAMTPESVMQHWARQKAPSASQQLDQLLTQLLSERTSPWAGRENSDQNLAGYIIATALSGGAPRPLRSSLANRRRIVSQAEDLIRSRLHQPPSVTELCEGTYSSRRLLFYAFHELLGRSPITHARILRLHAARQKIKTSTHKTTIQIIAAELGFSHAGQFAIDYFRLFGESPSQTRR</sequence>
<evidence type="ECO:0000256" key="3">
    <source>
        <dbReference type="ARBA" id="ARBA00023163"/>
    </source>
</evidence>
<dbReference type="InterPro" id="IPR050204">
    <property type="entry name" value="AraC_XylS_family_regulators"/>
</dbReference>
<evidence type="ECO:0000256" key="2">
    <source>
        <dbReference type="ARBA" id="ARBA00023125"/>
    </source>
</evidence>
<dbReference type="InterPro" id="IPR009057">
    <property type="entry name" value="Homeodomain-like_sf"/>
</dbReference>
<evidence type="ECO:0000313" key="6">
    <source>
        <dbReference type="Proteomes" id="UP000433788"/>
    </source>
</evidence>
<dbReference type="Pfam" id="PF12833">
    <property type="entry name" value="HTH_18"/>
    <property type="match status" value="1"/>
</dbReference>
<organism evidence="5 6">
    <name type="scientific">Spiribacter salilacus</name>
    <dbReference type="NCBI Taxonomy" id="2664894"/>
    <lineage>
        <taxon>Bacteria</taxon>
        <taxon>Pseudomonadati</taxon>
        <taxon>Pseudomonadota</taxon>
        <taxon>Gammaproteobacteria</taxon>
        <taxon>Chromatiales</taxon>
        <taxon>Ectothiorhodospiraceae</taxon>
        <taxon>Spiribacter</taxon>
    </lineage>
</organism>
<dbReference type="SUPFAM" id="SSF46689">
    <property type="entry name" value="Homeodomain-like"/>
    <property type="match status" value="1"/>
</dbReference>
<keyword evidence="3" id="KW-0804">Transcription</keyword>
<dbReference type="GO" id="GO:0003700">
    <property type="term" value="F:DNA-binding transcription factor activity"/>
    <property type="evidence" value="ECO:0007669"/>
    <property type="project" value="InterPro"/>
</dbReference>
<dbReference type="PANTHER" id="PTHR46796">
    <property type="entry name" value="HTH-TYPE TRANSCRIPTIONAL ACTIVATOR RHAS-RELATED"/>
    <property type="match status" value="1"/>
</dbReference>
<gene>
    <name evidence="5" type="ORF">GH984_05700</name>
</gene>
<dbReference type="AlphaFoldDB" id="A0A6N7QP61"/>
<dbReference type="SMART" id="SM00342">
    <property type="entry name" value="HTH_ARAC"/>
    <property type="match status" value="1"/>
</dbReference>
<dbReference type="PROSITE" id="PS01124">
    <property type="entry name" value="HTH_ARAC_FAMILY_2"/>
    <property type="match status" value="1"/>
</dbReference>
<dbReference type="RefSeq" id="WP_153719262.1">
    <property type="nucleotide sequence ID" value="NZ_WJPP01000003.1"/>
</dbReference>
<dbReference type="Gene3D" id="1.10.10.60">
    <property type="entry name" value="Homeodomain-like"/>
    <property type="match status" value="1"/>
</dbReference>
<comment type="caution">
    <text evidence="5">The sequence shown here is derived from an EMBL/GenBank/DDBJ whole genome shotgun (WGS) entry which is preliminary data.</text>
</comment>
<dbReference type="GO" id="GO:0043565">
    <property type="term" value="F:sequence-specific DNA binding"/>
    <property type="evidence" value="ECO:0007669"/>
    <property type="project" value="InterPro"/>
</dbReference>
<evidence type="ECO:0000313" key="5">
    <source>
        <dbReference type="EMBL" id="MRH78196.1"/>
    </source>
</evidence>
<feature type="domain" description="HTH araC/xylS-type" evidence="4">
    <location>
        <begin position="206"/>
        <end position="305"/>
    </location>
</feature>
<dbReference type="InterPro" id="IPR018060">
    <property type="entry name" value="HTH_AraC"/>
</dbReference>
<evidence type="ECO:0000259" key="4">
    <source>
        <dbReference type="PROSITE" id="PS01124"/>
    </source>
</evidence>
<proteinExistence type="predicted"/>